<evidence type="ECO:0000313" key="2">
    <source>
        <dbReference type="EMBL" id="KAJ5102003.1"/>
    </source>
</evidence>
<name>A0A9W9FKV6_9EURO</name>
<protein>
    <submittedName>
        <fullName evidence="2">Uncharacterized protein</fullName>
    </submittedName>
</protein>
<feature type="chain" id="PRO_5040749934" evidence="1">
    <location>
        <begin position="19"/>
        <end position="64"/>
    </location>
</feature>
<reference evidence="2" key="1">
    <citation type="submission" date="2022-11" db="EMBL/GenBank/DDBJ databases">
        <authorList>
            <person name="Petersen C."/>
        </authorList>
    </citation>
    <scope>NUCLEOTIDE SEQUENCE</scope>
    <source>
        <strain evidence="2">IBT 34128</strain>
    </source>
</reference>
<feature type="signal peptide" evidence="1">
    <location>
        <begin position="1"/>
        <end position="18"/>
    </location>
</feature>
<comment type="caution">
    <text evidence="2">The sequence shown here is derived from an EMBL/GenBank/DDBJ whole genome shotgun (WGS) entry which is preliminary data.</text>
</comment>
<organism evidence="2 3">
    <name type="scientific">Penicillium alfredii</name>
    <dbReference type="NCBI Taxonomy" id="1506179"/>
    <lineage>
        <taxon>Eukaryota</taxon>
        <taxon>Fungi</taxon>
        <taxon>Dikarya</taxon>
        <taxon>Ascomycota</taxon>
        <taxon>Pezizomycotina</taxon>
        <taxon>Eurotiomycetes</taxon>
        <taxon>Eurotiomycetidae</taxon>
        <taxon>Eurotiales</taxon>
        <taxon>Aspergillaceae</taxon>
        <taxon>Penicillium</taxon>
    </lineage>
</organism>
<accession>A0A9W9FKV6</accession>
<keyword evidence="1" id="KW-0732">Signal</keyword>
<dbReference type="Proteomes" id="UP001141434">
    <property type="component" value="Unassembled WGS sequence"/>
</dbReference>
<dbReference type="RefSeq" id="XP_056512834.1">
    <property type="nucleotide sequence ID" value="XM_056654807.1"/>
</dbReference>
<evidence type="ECO:0000313" key="3">
    <source>
        <dbReference type="Proteomes" id="UP001141434"/>
    </source>
</evidence>
<keyword evidence="3" id="KW-1185">Reference proteome</keyword>
<proteinExistence type="predicted"/>
<evidence type="ECO:0000256" key="1">
    <source>
        <dbReference type="SAM" id="SignalP"/>
    </source>
</evidence>
<gene>
    <name evidence="2" type="ORF">NUU61_004225</name>
</gene>
<reference evidence="2" key="2">
    <citation type="journal article" date="2023" name="IMA Fungus">
        <title>Comparative genomic study of the Penicillium genus elucidates a diverse pangenome and 15 lateral gene transfer events.</title>
        <authorList>
            <person name="Petersen C."/>
            <person name="Sorensen T."/>
            <person name="Nielsen M.R."/>
            <person name="Sondergaard T.E."/>
            <person name="Sorensen J.L."/>
            <person name="Fitzpatrick D.A."/>
            <person name="Frisvad J.C."/>
            <person name="Nielsen K.L."/>
        </authorList>
    </citation>
    <scope>NUCLEOTIDE SEQUENCE</scope>
    <source>
        <strain evidence="2">IBT 34128</strain>
    </source>
</reference>
<sequence length="64" mass="6738">MKLLSLLALGALAAFTNAAAIDGGLVEKRCLEAGADCQDDRNGCCEGYSCPSVFGEHYICRPNN</sequence>
<dbReference type="EMBL" id="JAPMSZ010000005">
    <property type="protein sequence ID" value="KAJ5102003.1"/>
    <property type="molecule type" value="Genomic_DNA"/>
</dbReference>
<dbReference type="AlphaFoldDB" id="A0A9W9FKV6"/>
<dbReference type="GeneID" id="81393975"/>